<dbReference type="SUPFAM" id="SSF47413">
    <property type="entry name" value="lambda repressor-like DNA-binding domains"/>
    <property type="match status" value="1"/>
</dbReference>
<dbReference type="CDD" id="cd00093">
    <property type="entry name" value="HTH_XRE"/>
    <property type="match status" value="1"/>
</dbReference>
<dbReference type="InterPro" id="IPR010982">
    <property type="entry name" value="Lambda_DNA-bd_dom_sf"/>
</dbReference>
<protein>
    <submittedName>
        <fullName evidence="3">ImmA/IrrE family metallo-endopeptidase</fullName>
    </submittedName>
</protein>
<dbReference type="EMBL" id="CP138858">
    <property type="protein sequence ID" value="WPJ95224.1"/>
    <property type="molecule type" value="Genomic_DNA"/>
</dbReference>
<dbReference type="PANTHER" id="PTHR43236">
    <property type="entry name" value="ANTITOXIN HIGA1"/>
    <property type="match status" value="1"/>
</dbReference>
<evidence type="ECO:0000313" key="4">
    <source>
        <dbReference type="Proteomes" id="UP001324993"/>
    </source>
</evidence>
<sequence>MEAEFWNHFPQRLKGARKMSGLSLRALSERLEKAVSYQTLSNWEKGKGNGLPEMPVLQALASVLNVRLDFLFEPIRAEIAQPEFRKRKSKLKVREETSVLQQAQVGLDRYLELESIAGASIEVENPLKSIRIETLADVEAAAERLRDAWNLGGNPIPQVVEMLEERGIRVLEADAPESFDGLAAWADDIPFMLVNRNIQDTCRLRFTLLHELGHLLLQIPEKFDTKEVERLCNRFASAMLFPTDAFKAHFGERRHHFTIQELISLKEEWGMSIAAIAYRAKDLKILSEERHRNFSINLRERGFKKKEPGTYAMAERPQRFRQLALRSYAEEVITGSKAASLLNVPYDAFLKDTLIVA</sequence>
<dbReference type="PANTHER" id="PTHR43236:SF1">
    <property type="entry name" value="BLL7220 PROTEIN"/>
    <property type="match status" value="1"/>
</dbReference>
<dbReference type="InterPro" id="IPR010359">
    <property type="entry name" value="IrrE_HExxH"/>
</dbReference>
<dbReference type="RefSeq" id="WP_319832117.1">
    <property type="nucleotide sequence ID" value="NZ_CP138858.1"/>
</dbReference>
<dbReference type="InterPro" id="IPR001387">
    <property type="entry name" value="Cro/C1-type_HTH"/>
</dbReference>
<dbReference type="Pfam" id="PF01381">
    <property type="entry name" value="HTH_3"/>
    <property type="match status" value="1"/>
</dbReference>
<comment type="similarity">
    <text evidence="1">Belongs to the short-chain fatty acyl-CoA assimilation regulator (ScfR) family.</text>
</comment>
<reference evidence="3 4" key="1">
    <citation type="submission" date="2023-11" db="EMBL/GenBank/DDBJ databases">
        <title>Coraliomargarita sp. nov., isolated from marine algae.</title>
        <authorList>
            <person name="Lee J.K."/>
            <person name="Baek J.H."/>
            <person name="Kim J.M."/>
            <person name="Choi D.G."/>
            <person name="Jeon C.O."/>
        </authorList>
    </citation>
    <scope>NUCLEOTIDE SEQUENCE [LARGE SCALE GENOMIC DNA]</scope>
    <source>
        <strain evidence="3 4">J2-16</strain>
    </source>
</reference>
<dbReference type="Gene3D" id="1.10.260.40">
    <property type="entry name" value="lambda repressor-like DNA-binding domains"/>
    <property type="match status" value="1"/>
</dbReference>
<proteinExistence type="inferred from homology"/>
<accession>A0ABZ0RQL9</accession>
<evidence type="ECO:0000259" key="2">
    <source>
        <dbReference type="PROSITE" id="PS50943"/>
    </source>
</evidence>
<evidence type="ECO:0000313" key="3">
    <source>
        <dbReference type="EMBL" id="WPJ95224.1"/>
    </source>
</evidence>
<dbReference type="Gene3D" id="1.10.10.2910">
    <property type="match status" value="1"/>
</dbReference>
<name>A0ABZ0RQL9_9BACT</name>
<keyword evidence="4" id="KW-1185">Reference proteome</keyword>
<dbReference type="Proteomes" id="UP001324993">
    <property type="component" value="Chromosome"/>
</dbReference>
<feature type="domain" description="HTH cro/C1-type" evidence="2">
    <location>
        <begin position="13"/>
        <end position="71"/>
    </location>
</feature>
<gene>
    <name evidence="3" type="ORF">SH580_17520</name>
</gene>
<evidence type="ECO:0000256" key="1">
    <source>
        <dbReference type="ARBA" id="ARBA00007227"/>
    </source>
</evidence>
<dbReference type="PROSITE" id="PS50943">
    <property type="entry name" value="HTH_CROC1"/>
    <property type="match status" value="1"/>
</dbReference>
<dbReference type="InterPro" id="IPR052345">
    <property type="entry name" value="Rad_response_metalloprotease"/>
</dbReference>
<organism evidence="3 4">
    <name type="scientific">Coraliomargarita algicola</name>
    <dbReference type="NCBI Taxonomy" id="3092156"/>
    <lineage>
        <taxon>Bacteria</taxon>
        <taxon>Pseudomonadati</taxon>
        <taxon>Verrucomicrobiota</taxon>
        <taxon>Opitutia</taxon>
        <taxon>Puniceicoccales</taxon>
        <taxon>Coraliomargaritaceae</taxon>
        <taxon>Coraliomargarita</taxon>
    </lineage>
</organism>
<dbReference type="Pfam" id="PF06114">
    <property type="entry name" value="Peptidase_M78"/>
    <property type="match status" value="1"/>
</dbReference>
<dbReference type="SMART" id="SM00530">
    <property type="entry name" value="HTH_XRE"/>
    <property type="match status" value="1"/>
</dbReference>